<sequence length="85" mass="9858">MNNGQEQFLSFILERVKDDRVEEAKELLVESFKKLTEGNFTQDDIMLFLPKMIALLKPEKLEEVQSVVMQFAENFSHLLPNSKLG</sequence>
<evidence type="ECO:0000313" key="2">
    <source>
        <dbReference type="Proteomes" id="UP000005262"/>
    </source>
</evidence>
<accession>J7ISN1</accession>
<reference evidence="1 2" key="1">
    <citation type="journal article" date="2012" name="J. Bacteriol.">
        <title>Complete genome sequences of Desulfosporosinus orientis DSM765T, Desulfosporosinus youngiae DSM17734T, Desulfosporosinus meridiei DSM13257T, and Desulfosporosinus acidiphilus DSM22704T.</title>
        <authorList>
            <person name="Pester M."/>
            <person name="Brambilla E."/>
            <person name="Alazard D."/>
            <person name="Rattei T."/>
            <person name="Weinmaier T."/>
            <person name="Han J."/>
            <person name="Lucas S."/>
            <person name="Lapidus A."/>
            <person name="Cheng J.F."/>
            <person name="Goodwin L."/>
            <person name="Pitluck S."/>
            <person name="Peters L."/>
            <person name="Ovchinnikova G."/>
            <person name="Teshima H."/>
            <person name="Detter J.C."/>
            <person name="Han C.S."/>
            <person name="Tapia R."/>
            <person name="Land M.L."/>
            <person name="Hauser L."/>
            <person name="Kyrpides N.C."/>
            <person name="Ivanova N.N."/>
            <person name="Pagani I."/>
            <person name="Huntmann M."/>
            <person name="Wei C.L."/>
            <person name="Davenport K.W."/>
            <person name="Daligault H."/>
            <person name="Chain P.S."/>
            <person name="Chen A."/>
            <person name="Mavromatis K."/>
            <person name="Markowitz V."/>
            <person name="Szeto E."/>
            <person name="Mikhailova N."/>
            <person name="Pati A."/>
            <person name="Wagner M."/>
            <person name="Woyke T."/>
            <person name="Ollivier B."/>
            <person name="Klenk H.P."/>
            <person name="Spring S."/>
            <person name="Loy A."/>
        </authorList>
    </citation>
    <scope>NUCLEOTIDE SEQUENCE [LARGE SCALE GENOMIC DNA]</scope>
    <source>
        <strain evidence="2">ATCC BAA-275 / DSM 13257 / NCIMB 13706 / S10</strain>
    </source>
</reference>
<dbReference type="Proteomes" id="UP000005262">
    <property type="component" value="Chromosome"/>
</dbReference>
<keyword evidence="2" id="KW-1185">Reference proteome</keyword>
<organism evidence="1 2">
    <name type="scientific">Desulfosporosinus meridiei (strain ATCC BAA-275 / DSM 13257 / KCTC 12902 / NCIMB 13706 / S10)</name>
    <dbReference type="NCBI Taxonomy" id="768704"/>
    <lineage>
        <taxon>Bacteria</taxon>
        <taxon>Bacillati</taxon>
        <taxon>Bacillota</taxon>
        <taxon>Clostridia</taxon>
        <taxon>Eubacteriales</taxon>
        <taxon>Desulfitobacteriaceae</taxon>
        <taxon>Desulfosporosinus</taxon>
    </lineage>
</organism>
<name>J7ISN1_DESMD</name>
<dbReference type="RefSeq" id="WP_014903768.1">
    <property type="nucleotide sequence ID" value="NC_018515.1"/>
</dbReference>
<dbReference type="EMBL" id="CP003629">
    <property type="protein sequence ID" value="AFQ44857.1"/>
    <property type="molecule type" value="Genomic_DNA"/>
</dbReference>
<dbReference type="KEGG" id="dmi:Desmer_2968"/>
<evidence type="ECO:0000313" key="1">
    <source>
        <dbReference type="EMBL" id="AFQ44857.1"/>
    </source>
</evidence>
<protein>
    <submittedName>
        <fullName evidence="1">Uncharacterized protein</fullName>
    </submittedName>
</protein>
<dbReference type="eggNOG" id="ENOG50337P8">
    <property type="taxonomic scope" value="Bacteria"/>
</dbReference>
<dbReference type="OrthoDB" id="1652026at2"/>
<gene>
    <name evidence="1" type="ordered locus">Desmer_2968</name>
</gene>
<reference evidence="2" key="2">
    <citation type="submission" date="2012-08" db="EMBL/GenBank/DDBJ databases">
        <title>Finished genome of Desulfosporosinus meridiei DSM 13257.</title>
        <authorList>
            <person name="Huntemann M."/>
            <person name="Wei C.-L."/>
            <person name="Han J."/>
            <person name="Detter J.C."/>
            <person name="Han C."/>
            <person name="Davenport K."/>
            <person name="Daligault H."/>
            <person name="Erkkila T."/>
            <person name="Gu W."/>
            <person name="Munk A.C.C."/>
            <person name="Teshima H."/>
            <person name="Xu Y."/>
            <person name="Chain P."/>
            <person name="Tapia R."/>
            <person name="Chen A."/>
            <person name="Krypides N."/>
            <person name="Mavromatis K."/>
            <person name="Markowitz V."/>
            <person name="Szeto E."/>
            <person name="Ivanova N."/>
            <person name="Mikhailova N."/>
            <person name="Ovchinnikova G."/>
            <person name="Pagani I."/>
            <person name="Pati A."/>
            <person name="Goodwin L."/>
            <person name="Peters L."/>
            <person name="Pitluck S."/>
            <person name="Woyke T."/>
            <person name="Pester M."/>
            <person name="Spring S."/>
            <person name="Ollivier B."/>
            <person name="Rattei T."/>
            <person name="Klenk H.-P."/>
            <person name="Wagner M."/>
            <person name="Loy A."/>
        </authorList>
    </citation>
    <scope>NUCLEOTIDE SEQUENCE [LARGE SCALE GENOMIC DNA]</scope>
    <source>
        <strain evidence="2">ATCC BAA-275 / DSM 13257 / NCIMB 13706 / S10</strain>
    </source>
</reference>
<dbReference type="STRING" id="768704.Desmer_2968"/>
<proteinExistence type="predicted"/>
<dbReference type="HOGENOM" id="CLU_181361_0_0_9"/>
<dbReference type="AlphaFoldDB" id="J7ISN1"/>